<feature type="transmembrane region" description="Helical" evidence="8">
    <location>
        <begin position="402"/>
        <end position="424"/>
    </location>
</feature>
<evidence type="ECO:0000313" key="10">
    <source>
        <dbReference type="EMBL" id="GCB68285.1"/>
    </source>
</evidence>
<evidence type="ECO:0000256" key="5">
    <source>
        <dbReference type="ARBA" id="ARBA00022989"/>
    </source>
</evidence>
<evidence type="ECO:0000256" key="3">
    <source>
        <dbReference type="ARBA" id="ARBA00022692"/>
    </source>
</evidence>
<dbReference type="STRING" id="75743.A0A401P563"/>
<keyword evidence="5 8" id="KW-1133">Transmembrane helix</keyword>
<gene>
    <name evidence="10" type="ORF">scyTo_0008204</name>
</gene>
<dbReference type="GO" id="GO:0006629">
    <property type="term" value="P:lipid metabolic process"/>
    <property type="evidence" value="ECO:0007669"/>
    <property type="project" value="InterPro"/>
</dbReference>
<evidence type="ECO:0000256" key="4">
    <source>
        <dbReference type="ARBA" id="ARBA00022801"/>
    </source>
</evidence>
<dbReference type="GO" id="GO:0016020">
    <property type="term" value="C:membrane"/>
    <property type="evidence" value="ECO:0007669"/>
    <property type="project" value="UniProtKB-SubCell"/>
</dbReference>
<evidence type="ECO:0000256" key="2">
    <source>
        <dbReference type="ARBA" id="ARBA00007277"/>
    </source>
</evidence>
<dbReference type="InterPro" id="IPR017946">
    <property type="entry name" value="PLC-like_Pdiesterase_TIM-brl"/>
</dbReference>
<dbReference type="GO" id="GO:0008889">
    <property type="term" value="F:glycerophosphodiester phosphodiesterase activity"/>
    <property type="evidence" value="ECO:0007669"/>
    <property type="project" value="TreeGrafter"/>
</dbReference>
<reference evidence="10 11" key="1">
    <citation type="journal article" date="2018" name="Nat. Ecol. Evol.">
        <title>Shark genomes provide insights into elasmobranch evolution and the origin of vertebrates.</title>
        <authorList>
            <person name="Hara Y"/>
            <person name="Yamaguchi K"/>
            <person name="Onimaru K"/>
            <person name="Kadota M"/>
            <person name="Koyanagi M"/>
            <person name="Keeley SD"/>
            <person name="Tatsumi K"/>
            <person name="Tanaka K"/>
            <person name="Motone F"/>
            <person name="Kageyama Y"/>
            <person name="Nozu R"/>
            <person name="Adachi N"/>
            <person name="Nishimura O"/>
            <person name="Nakagawa R"/>
            <person name="Tanegashima C"/>
            <person name="Kiyatake I"/>
            <person name="Matsumoto R"/>
            <person name="Murakumo K"/>
            <person name="Nishida K"/>
            <person name="Terakita A"/>
            <person name="Kuratani S"/>
            <person name="Sato K"/>
            <person name="Hyodo S Kuraku.S."/>
        </authorList>
    </citation>
    <scope>NUCLEOTIDE SEQUENCE [LARGE SCALE GENOMIC DNA]</scope>
</reference>
<dbReference type="OMA" id="HMIRWRI"/>
<dbReference type="SUPFAM" id="SSF51695">
    <property type="entry name" value="PLC-like phosphodiesterases"/>
    <property type="match status" value="1"/>
</dbReference>
<keyword evidence="4" id="KW-0378">Hydrolase</keyword>
<feature type="domain" description="GP-PDE" evidence="9">
    <location>
        <begin position="173"/>
        <end position="427"/>
    </location>
</feature>
<feature type="transmembrane region" description="Helical" evidence="8">
    <location>
        <begin position="160"/>
        <end position="180"/>
    </location>
</feature>
<name>A0A401P563_SCYTO</name>
<sequence>MERQIILTLKNLCSTCVTGIYGCQWKKNPPRPNKKKERIWWLVLSCTFGICVFWFYCWWAMRNDYSNLNEHLFEKMHRWLDWSVILLTLAAFIFSYLLLLMILALCHFALGLLLYLHWINKVAILILVLLILILMIVIGIKWKEEWDTIGLSLQVTAPFLHIGAVVGVTSVAWVVIAQFFQSKRRQNTIMSFEETVKCEASTFETDVRISYDGVPFLMHDSTFERTTDIAEVFPKKVRSDVSNFTWSEIQKLNAGKWFLKKDPYSTVRTLSEESRRNASKQHVCSLADLLHLAAKKKKYVMFDLRPPTNLCHPYHNNSHSIVVETILLSLIHQNQILWLPDNKTDTPKDFQMIAGEKLAPETLRKENIRTINIRYSSISFSEIRNYAAKNISTNLYVVNERWLFSTLWCARVSSVTTNACHIFKNMNEPIWHINPGTYLAMWIITDLVSFLLIVSIYFIQRSKYKKIKGEPQSYQPELLAETGEPQSYQPELLAETEVKMKEDSEDTIL</sequence>
<evidence type="ECO:0000256" key="6">
    <source>
        <dbReference type="ARBA" id="ARBA00023136"/>
    </source>
</evidence>
<feature type="transmembrane region" description="Helical" evidence="8">
    <location>
        <begin position="436"/>
        <end position="459"/>
    </location>
</feature>
<dbReference type="EMBL" id="BFAA01003095">
    <property type="protein sequence ID" value="GCB68285.1"/>
    <property type="molecule type" value="Genomic_DNA"/>
</dbReference>
<dbReference type="PANTHER" id="PTHR23344:SF50">
    <property type="entry name" value="GP-PDE DOMAIN-CONTAINING PROTEIN"/>
    <property type="match status" value="1"/>
</dbReference>
<dbReference type="Proteomes" id="UP000288216">
    <property type="component" value="Unassembled WGS sequence"/>
</dbReference>
<accession>A0A401P563</accession>
<dbReference type="PROSITE" id="PS51257">
    <property type="entry name" value="PROKAR_LIPOPROTEIN"/>
    <property type="match status" value="1"/>
</dbReference>
<dbReference type="PANTHER" id="PTHR23344">
    <property type="entry name" value="GLYCEROPHOSPHORYL DIESTER PHOSPHODIESTERASE"/>
    <property type="match status" value="1"/>
</dbReference>
<feature type="transmembrane region" description="Helical" evidence="8">
    <location>
        <begin position="82"/>
        <end position="115"/>
    </location>
</feature>
<dbReference type="InterPro" id="IPR030395">
    <property type="entry name" value="GP_PDE_dom"/>
</dbReference>
<dbReference type="Gene3D" id="3.20.20.190">
    <property type="entry name" value="Phosphatidylinositol (PI) phosphodiesterase"/>
    <property type="match status" value="1"/>
</dbReference>
<proteinExistence type="inferred from homology"/>
<feature type="transmembrane region" description="Helical" evidence="8">
    <location>
        <begin position="39"/>
        <end position="62"/>
    </location>
</feature>
<dbReference type="Pfam" id="PF03009">
    <property type="entry name" value="GDPD"/>
    <property type="match status" value="1"/>
</dbReference>
<keyword evidence="3 8" id="KW-0812">Transmembrane</keyword>
<comment type="subcellular location">
    <subcellularLocation>
        <location evidence="1">Membrane</location>
        <topology evidence="1">Multi-pass membrane protein</topology>
    </subcellularLocation>
</comment>
<keyword evidence="7" id="KW-0325">Glycoprotein</keyword>
<evidence type="ECO:0000256" key="8">
    <source>
        <dbReference type="SAM" id="Phobius"/>
    </source>
</evidence>
<dbReference type="AlphaFoldDB" id="A0A401P563"/>
<evidence type="ECO:0000256" key="1">
    <source>
        <dbReference type="ARBA" id="ARBA00004141"/>
    </source>
</evidence>
<comment type="similarity">
    <text evidence="2">Belongs to the glycerophosphoryl diester phosphodiesterase family.</text>
</comment>
<dbReference type="PROSITE" id="PS51704">
    <property type="entry name" value="GP_PDE"/>
    <property type="match status" value="1"/>
</dbReference>
<evidence type="ECO:0000313" key="11">
    <source>
        <dbReference type="Proteomes" id="UP000288216"/>
    </source>
</evidence>
<protein>
    <recommendedName>
        <fullName evidence="9">GP-PDE domain-containing protein</fullName>
    </recommendedName>
</protein>
<dbReference type="OrthoDB" id="1058301at2759"/>
<comment type="caution">
    <text evidence="10">The sequence shown here is derived from an EMBL/GenBank/DDBJ whole genome shotgun (WGS) entry which is preliminary data.</text>
</comment>
<evidence type="ECO:0000259" key="9">
    <source>
        <dbReference type="PROSITE" id="PS51704"/>
    </source>
</evidence>
<feature type="transmembrane region" description="Helical" evidence="8">
    <location>
        <begin position="122"/>
        <end position="140"/>
    </location>
</feature>
<organism evidence="10 11">
    <name type="scientific">Scyliorhinus torazame</name>
    <name type="common">Cloudy catshark</name>
    <name type="synonym">Catulus torazame</name>
    <dbReference type="NCBI Taxonomy" id="75743"/>
    <lineage>
        <taxon>Eukaryota</taxon>
        <taxon>Metazoa</taxon>
        <taxon>Chordata</taxon>
        <taxon>Craniata</taxon>
        <taxon>Vertebrata</taxon>
        <taxon>Chondrichthyes</taxon>
        <taxon>Elasmobranchii</taxon>
        <taxon>Galeomorphii</taxon>
        <taxon>Galeoidea</taxon>
        <taxon>Carcharhiniformes</taxon>
        <taxon>Scyliorhinidae</taxon>
        <taxon>Scyliorhinus</taxon>
    </lineage>
</organism>
<keyword evidence="11" id="KW-1185">Reference proteome</keyword>
<keyword evidence="6 8" id="KW-0472">Membrane</keyword>
<evidence type="ECO:0000256" key="7">
    <source>
        <dbReference type="ARBA" id="ARBA00023180"/>
    </source>
</evidence>